<keyword evidence="1" id="KW-0945">Host-virus interaction</keyword>
<dbReference type="SUPFAM" id="SSF56281">
    <property type="entry name" value="Metallo-hydrolase/oxidoreductase"/>
    <property type="match status" value="1"/>
</dbReference>
<evidence type="ECO:0000256" key="4">
    <source>
        <dbReference type="ARBA" id="ARBA00034308"/>
    </source>
</evidence>
<evidence type="ECO:0000313" key="6">
    <source>
        <dbReference type="EMBL" id="DAD69905.1"/>
    </source>
</evidence>
<protein>
    <submittedName>
        <fullName evidence="6">RNaseZ</fullName>
    </submittedName>
</protein>
<name>A0A8S5LJ27_9CAUD</name>
<feature type="domain" description="Metallo-beta-lactamase" evidence="5">
    <location>
        <begin position="23"/>
        <end position="161"/>
    </location>
</feature>
<dbReference type="EMBL" id="BK015858">
    <property type="protein sequence ID" value="DAD69905.1"/>
    <property type="molecule type" value="Genomic_DNA"/>
</dbReference>
<keyword evidence="1" id="KW-1090">Inhibition of host innate immune response by virus</keyword>
<comment type="similarity">
    <text evidence="4">Belongs to the anti-Pycsar protein Apyc1 family.</text>
</comment>
<proteinExistence type="inferred from homology"/>
<evidence type="ECO:0000256" key="2">
    <source>
        <dbReference type="ARBA" id="ARBA00023280"/>
    </source>
</evidence>
<accession>A0A8S5LJ27</accession>
<sequence length="216" mass="24193">MSVPYEVLATGSTGNAVVIDGQILVDCGVPYKVVKPVAKALRLVLLTHWHGDHFRKSTLHALAADRPALRFGCCRWMVRPLVEAGVKPANIDLYDFDHRYSYGDFTVEPVPLVHDVPNCGYKLLLPAGKVLYATDTNNLNGISAPNFDLYLLESNYEDEEIQARIAEKKANGEFVYERRVLGTHLSKAKCDDFIYRNIGPTGEYVYLHGHVEEEKA</sequence>
<evidence type="ECO:0000259" key="5">
    <source>
        <dbReference type="Pfam" id="PF12706"/>
    </source>
</evidence>
<dbReference type="InterPro" id="IPR001279">
    <property type="entry name" value="Metallo-B-lactamas"/>
</dbReference>
<dbReference type="GO" id="GO:0052170">
    <property type="term" value="P:symbiont-mediated suppression of host innate immune response"/>
    <property type="evidence" value="ECO:0007669"/>
    <property type="project" value="UniProtKB-KW"/>
</dbReference>
<organism evidence="6">
    <name type="scientific">Caudovirales sp. ctFWA4</name>
    <dbReference type="NCBI Taxonomy" id="2827628"/>
    <lineage>
        <taxon>Viruses</taxon>
        <taxon>Duplodnaviria</taxon>
        <taxon>Heunggongvirae</taxon>
        <taxon>Uroviricota</taxon>
        <taxon>Caudoviricetes</taxon>
    </lineage>
</organism>
<dbReference type="Gene3D" id="3.60.15.10">
    <property type="entry name" value="Ribonuclease Z/Hydroxyacylglutathione hydrolase-like"/>
    <property type="match status" value="1"/>
</dbReference>
<evidence type="ECO:0000256" key="3">
    <source>
        <dbReference type="ARBA" id="ARBA00034293"/>
    </source>
</evidence>
<reference evidence="6" key="1">
    <citation type="journal article" date="2021" name="Proc. Natl. Acad. Sci. U.S.A.">
        <title>A Catalog of Tens of Thousands of Viruses from Human Metagenomes Reveals Hidden Associations with Chronic Diseases.</title>
        <authorList>
            <person name="Tisza M.J."/>
            <person name="Buck C.B."/>
        </authorList>
    </citation>
    <scope>NUCLEOTIDE SEQUENCE</scope>
    <source>
        <strain evidence="6">CtFWA4</strain>
    </source>
</reference>
<keyword evidence="2" id="KW-0899">Viral immunoevasion</keyword>
<dbReference type="InterPro" id="IPR036866">
    <property type="entry name" value="RibonucZ/Hydroxyglut_hydro"/>
</dbReference>
<evidence type="ECO:0000256" key="1">
    <source>
        <dbReference type="ARBA" id="ARBA00022632"/>
    </source>
</evidence>
<dbReference type="Pfam" id="PF12706">
    <property type="entry name" value="Lactamase_B_2"/>
    <property type="match status" value="1"/>
</dbReference>
<comment type="function">
    <text evidence="3">Counteracts the host Pycsar antiviral defense system. Phosphodiesterase that enables metal-dependent hydrolysis of host cyclic nucleotide Pycsar defense signals such as cCMP and cUMP.</text>
</comment>